<reference evidence="2 4" key="1">
    <citation type="journal article" date="2018" name="Int. J. Syst. Evol. Microbiol.">
        <title>Micromonospora globbae sp. nov., an endophytic actinomycete isolated from roots of Globba winitii C. H. Wright.</title>
        <authorList>
            <person name="Kuncharoen N."/>
            <person name="Pittayakhajonwut P."/>
            <person name="Tanasupawat S."/>
        </authorList>
    </citation>
    <scope>NUCLEOTIDE SEQUENCE [LARGE SCALE GENOMIC DNA]</scope>
    <source>
        <strain evidence="2 4">WPS1-2</strain>
    </source>
</reference>
<evidence type="ECO:0000313" key="4">
    <source>
        <dbReference type="Proteomes" id="UP000285744"/>
    </source>
</evidence>
<dbReference type="Proteomes" id="UP001432190">
    <property type="component" value="Chromosome"/>
</dbReference>
<dbReference type="EMBL" id="RAQQ01000002">
    <property type="protein sequence ID" value="RKF28939.1"/>
    <property type="molecule type" value="Genomic_DNA"/>
</dbReference>
<evidence type="ECO:0008006" key="6">
    <source>
        <dbReference type="Google" id="ProtNLM"/>
    </source>
</evidence>
<protein>
    <recommendedName>
        <fullName evidence="6">DUF3040 domain-containing protein</fullName>
    </recommendedName>
</protein>
<evidence type="ECO:0000313" key="2">
    <source>
        <dbReference type="EMBL" id="RKF28939.1"/>
    </source>
</evidence>
<keyword evidence="1" id="KW-0472">Membrane</keyword>
<dbReference type="Proteomes" id="UP000285744">
    <property type="component" value="Unassembled WGS sequence"/>
</dbReference>
<sequence>MAGNARNPHVVRRRRNLWAGVLALVGLILLVVGLTAADGVAAWVEVVVAAVLLLTSYLVQAAARRQTAYRREDRR</sequence>
<evidence type="ECO:0000313" key="5">
    <source>
        <dbReference type="Proteomes" id="UP001432190"/>
    </source>
</evidence>
<gene>
    <name evidence="2" type="ORF">D7I43_04245</name>
    <name evidence="3" type="ORF">OG994_07900</name>
</gene>
<feature type="transmembrane region" description="Helical" evidence="1">
    <location>
        <begin position="16"/>
        <end position="36"/>
    </location>
</feature>
<proteinExistence type="predicted"/>
<evidence type="ECO:0000256" key="1">
    <source>
        <dbReference type="SAM" id="Phobius"/>
    </source>
</evidence>
<keyword evidence="5" id="KW-1185">Reference proteome</keyword>
<name>A0A420F7N8_9ACTN</name>
<feature type="transmembrane region" description="Helical" evidence="1">
    <location>
        <begin position="42"/>
        <end position="63"/>
    </location>
</feature>
<dbReference type="EMBL" id="CP108084">
    <property type="protein sequence ID" value="WUP51410.1"/>
    <property type="molecule type" value="Genomic_DNA"/>
</dbReference>
<keyword evidence="1" id="KW-0812">Transmembrane</keyword>
<keyword evidence="1" id="KW-1133">Transmembrane helix</keyword>
<organism evidence="2 4">
    <name type="scientific">Micromonospora globbae</name>
    <dbReference type="NCBI Taxonomy" id="1894969"/>
    <lineage>
        <taxon>Bacteria</taxon>
        <taxon>Bacillati</taxon>
        <taxon>Actinomycetota</taxon>
        <taxon>Actinomycetes</taxon>
        <taxon>Micromonosporales</taxon>
        <taxon>Micromonosporaceae</taxon>
        <taxon>Micromonospora</taxon>
    </lineage>
</organism>
<dbReference type="AlphaFoldDB" id="A0A420F7N8"/>
<evidence type="ECO:0000313" key="3">
    <source>
        <dbReference type="EMBL" id="WUP51410.1"/>
    </source>
</evidence>
<dbReference type="RefSeq" id="WP_120327025.1">
    <property type="nucleotide sequence ID" value="NZ_CP108084.1"/>
</dbReference>
<accession>A0A420F7N8</accession>
<reference evidence="3" key="2">
    <citation type="submission" date="2022-10" db="EMBL/GenBank/DDBJ databases">
        <title>The complete genomes of actinobacterial strains from the NBC collection.</title>
        <authorList>
            <person name="Joergensen T.S."/>
            <person name="Alvarez Arevalo M."/>
            <person name="Sterndorff E.B."/>
            <person name="Faurdal D."/>
            <person name="Vuksanovic O."/>
            <person name="Mourched A.-S."/>
            <person name="Charusanti P."/>
            <person name="Shaw S."/>
            <person name="Blin K."/>
            <person name="Weber T."/>
        </authorList>
    </citation>
    <scope>NUCLEOTIDE SEQUENCE</scope>
    <source>
        <strain evidence="3">NBC_00256</strain>
    </source>
</reference>